<sequence>MTTRPPFVDAHLHMWDRGRLRYPWLDEADKAPIADSYLPADYVREAAAWNVVGAVHVEAGAHPGDAAGETRWLDELAADTGLPTAMVAYVALDDPEVEAKLAFHAGHARVRGIRHMVNWHPTDPGRAAHPYDLTRDDAWRRGYALLARHGLSFDYHGFPPQLTGMAEVAALHPDTPVIVDHLALPIVADGLEAWRDGITRLAAMPHVSIKLSGASFVGAPFADIVREMIDRFGTRRVMVASNFPTDRLFATMDETLGAYEALLADFSEDERRDLWGRNANTLYRLGLTL</sequence>
<dbReference type="Proteomes" id="UP000323502">
    <property type="component" value="Unassembled WGS sequence"/>
</dbReference>
<dbReference type="AlphaFoldDB" id="A0A1G7PBM4"/>
<evidence type="ECO:0000313" key="5">
    <source>
        <dbReference type="Proteomes" id="UP000323502"/>
    </source>
</evidence>
<dbReference type="Pfam" id="PF04909">
    <property type="entry name" value="Amidohydro_2"/>
    <property type="match status" value="1"/>
</dbReference>
<dbReference type="SUPFAM" id="SSF51556">
    <property type="entry name" value="Metallo-dependent hydrolases"/>
    <property type="match status" value="1"/>
</dbReference>
<dbReference type="Gene3D" id="3.20.20.140">
    <property type="entry name" value="Metal-dependent hydrolases"/>
    <property type="match status" value="1"/>
</dbReference>
<evidence type="ECO:0000313" key="4">
    <source>
        <dbReference type="EMBL" id="SDF82850.1"/>
    </source>
</evidence>
<feature type="domain" description="Amidohydrolase-related" evidence="2">
    <location>
        <begin position="8"/>
        <end position="285"/>
    </location>
</feature>
<protein>
    <submittedName>
        <fullName evidence="3">Amidohydrolase family protein</fullName>
    </submittedName>
    <submittedName>
        <fullName evidence="4">Predicted metal-dependent hydrolase, TIM-barrel fold</fullName>
    </submittedName>
</protein>
<dbReference type="RefSeq" id="WP_149682922.1">
    <property type="nucleotide sequence ID" value="NZ_FNBI01000006.1"/>
</dbReference>
<reference evidence="4 5" key="1">
    <citation type="submission" date="2016-10" db="EMBL/GenBank/DDBJ databases">
        <authorList>
            <person name="Varghese N."/>
            <person name="Submissions S."/>
        </authorList>
    </citation>
    <scope>NUCLEOTIDE SEQUENCE [LARGE SCALE GENOMIC DNA]</scope>
    <source>
        <strain evidence="4 5">S7-754</strain>
    </source>
</reference>
<dbReference type="PANTHER" id="PTHR43569">
    <property type="entry name" value="AMIDOHYDROLASE"/>
    <property type="match status" value="1"/>
</dbReference>
<accession>A0A1G7PBM4</accession>
<evidence type="ECO:0000259" key="2">
    <source>
        <dbReference type="Pfam" id="PF04909"/>
    </source>
</evidence>
<keyword evidence="5" id="KW-1185">Reference proteome</keyword>
<evidence type="ECO:0000313" key="3">
    <source>
        <dbReference type="EMBL" id="MWC44618.1"/>
    </source>
</evidence>
<dbReference type="EMBL" id="FNBI01000006">
    <property type="protein sequence ID" value="SDF82850.1"/>
    <property type="molecule type" value="Genomic_DNA"/>
</dbReference>
<name>A0A1G7PBM4_9SPHN</name>
<organism evidence="4 5">
    <name type="scientific">Sphingomonas carotinifaciens</name>
    <dbReference type="NCBI Taxonomy" id="1166323"/>
    <lineage>
        <taxon>Bacteria</taxon>
        <taxon>Pseudomonadati</taxon>
        <taxon>Pseudomonadota</taxon>
        <taxon>Alphaproteobacteria</taxon>
        <taxon>Sphingomonadales</taxon>
        <taxon>Sphingomonadaceae</taxon>
        <taxon>Sphingomonas</taxon>
    </lineage>
</organism>
<dbReference type="GO" id="GO:0016787">
    <property type="term" value="F:hydrolase activity"/>
    <property type="evidence" value="ECO:0007669"/>
    <property type="project" value="UniProtKB-KW"/>
</dbReference>
<dbReference type="InterPro" id="IPR006680">
    <property type="entry name" value="Amidohydro-rel"/>
</dbReference>
<reference evidence="3 6" key="2">
    <citation type="submission" date="2019-12" db="EMBL/GenBank/DDBJ databases">
        <authorList>
            <person name="Zheng J."/>
        </authorList>
    </citation>
    <scope>NUCLEOTIDE SEQUENCE [LARGE SCALE GENOMIC DNA]</scope>
    <source>
        <strain evidence="3 6">DSM 27347</strain>
    </source>
</reference>
<evidence type="ECO:0000313" key="6">
    <source>
        <dbReference type="Proteomes" id="UP000436801"/>
    </source>
</evidence>
<evidence type="ECO:0000256" key="1">
    <source>
        <dbReference type="ARBA" id="ARBA00038310"/>
    </source>
</evidence>
<dbReference type="InterPro" id="IPR032466">
    <property type="entry name" value="Metal_Hydrolase"/>
</dbReference>
<dbReference type="InterPro" id="IPR052350">
    <property type="entry name" value="Metallo-dep_Lactonases"/>
</dbReference>
<comment type="similarity">
    <text evidence="1">Belongs to the metallo-dependent hydrolases superfamily.</text>
</comment>
<dbReference type="EMBL" id="WSUT01000005">
    <property type="protein sequence ID" value="MWC44618.1"/>
    <property type="molecule type" value="Genomic_DNA"/>
</dbReference>
<dbReference type="PANTHER" id="PTHR43569:SF1">
    <property type="entry name" value="BLL3371 PROTEIN"/>
    <property type="match status" value="1"/>
</dbReference>
<keyword evidence="4" id="KW-0378">Hydrolase</keyword>
<dbReference type="Proteomes" id="UP000436801">
    <property type="component" value="Unassembled WGS sequence"/>
</dbReference>
<proteinExistence type="inferred from homology"/>
<dbReference type="OrthoDB" id="9787654at2"/>
<gene>
    <name evidence="3" type="ORF">GQR91_13290</name>
    <name evidence="4" type="ORF">SAMN05216557_106112</name>
</gene>